<dbReference type="PANTHER" id="PTHR18968">
    <property type="entry name" value="THIAMINE PYROPHOSPHATE ENZYMES"/>
    <property type="match status" value="1"/>
</dbReference>
<evidence type="ECO:0000256" key="3">
    <source>
        <dbReference type="RuleBase" id="RU362132"/>
    </source>
</evidence>
<organism evidence="7 8">
    <name type="scientific">Marinomonas ushuaiensis DSM 15871</name>
    <dbReference type="NCBI Taxonomy" id="1122207"/>
    <lineage>
        <taxon>Bacteria</taxon>
        <taxon>Pseudomonadati</taxon>
        <taxon>Pseudomonadota</taxon>
        <taxon>Gammaproteobacteria</taxon>
        <taxon>Oceanospirillales</taxon>
        <taxon>Oceanospirillaceae</taxon>
        <taxon>Marinomonas</taxon>
    </lineage>
</organism>
<reference evidence="7 8" key="1">
    <citation type="submission" date="2014-01" db="EMBL/GenBank/DDBJ databases">
        <title>Marinomonas ushuaiensis DSM 15871 Genome Sequencing.</title>
        <authorList>
            <person name="Lai Q."/>
            <person name="Shao Z.S."/>
        </authorList>
    </citation>
    <scope>NUCLEOTIDE SEQUENCE [LARGE SCALE GENOMIC DNA]</scope>
    <source>
        <strain evidence="7 8">DSM 15871</strain>
    </source>
</reference>
<evidence type="ECO:0000313" key="7">
    <source>
        <dbReference type="EMBL" id="ETX12362.1"/>
    </source>
</evidence>
<dbReference type="Pfam" id="PF00205">
    <property type="entry name" value="TPP_enzyme_M"/>
    <property type="match status" value="1"/>
</dbReference>
<evidence type="ECO:0000256" key="2">
    <source>
        <dbReference type="ARBA" id="ARBA00023052"/>
    </source>
</evidence>
<dbReference type="InterPro" id="IPR029061">
    <property type="entry name" value="THDP-binding"/>
</dbReference>
<feature type="domain" description="Thiamine pyrophosphate enzyme central" evidence="4">
    <location>
        <begin position="198"/>
        <end position="331"/>
    </location>
</feature>
<dbReference type="InterPro" id="IPR029035">
    <property type="entry name" value="DHS-like_NAD/FAD-binding_dom"/>
</dbReference>
<dbReference type="GO" id="GO:0009097">
    <property type="term" value="P:isoleucine biosynthetic process"/>
    <property type="evidence" value="ECO:0007669"/>
    <property type="project" value="TreeGrafter"/>
</dbReference>
<gene>
    <name evidence="7" type="ORF">MUS1_01850</name>
</gene>
<evidence type="ECO:0000259" key="6">
    <source>
        <dbReference type="Pfam" id="PF02776"/>
    </source>
</evidence>
<dbReference type="GO" id="GO:0030976">
    <property type="term" value="F:thiamine pyrophosphate binding"/>
    <property type="evidence" value="ECO:0007669"/>
    <property type="project" value="InterPro"/>
</dbReference>
<dbReference type="Gene3D" id="3.40.50.970">
    <property type="match status" value="2"/>
</dbReference>
<dbReference type="GO" id="GO:0009099">
    <property type="term" value="P:L-valine biosynthetic process"/>
    <property type="evidence" value="ECO:0007669"/>
    <property type="project" value="TreeGrafter"/>
</dbReference>
<dbReference type="GO" id="GO:0003984">
    <property type="term" value="F:acetolactate synthase activity"/>
    <property type="evidence" value="ECO:0007669"/>
    <property type="project" value="TreeGrafter"/>
</dbReference>
<dbReference type="InterPro" id="IPR000399">
    <property type="entry name" value="TPP-bd_CS"/>
</dbReference>
<dbReference type="eggNOG" id="COG0028">
    <property type="taxonomic scope" value="Bacteria"/>
</dbReference>
<dbReference type="InterPro" id="IPR045229">
    <property type="entry name" value="TPP_enz"/>
</dbReference>
<evidence type="ECO:0000256" key="1">
    <source>
        <dbReference type="ARBA" id="ARBA00007812"/>
    </source>
</evidence>
<dbReference type="PROSITE" id="PS00187">
    <property type="entry name" value="TPP_ENZYMES"/>
    <property type="match status" value="1"/>
</dbReference>
<keyword evidence="8" id="KW-1185">Reference proteome</keyword>
<dbReference type="AlphaFoldDB" id="X7E8U3"/>
<dbReference type="CDD" id="cd07035">
    <property type="entry name" value="TPP_PYR_POX_like"/>
    <property type="match status" value="1"/>
</dbReference>
<dbReference type="CDD" id="cd00568">
    <property type="entry name" value="TPP_enzymes"/>
    <property type="match status" value="1"/>
</dbReference>
<dbReference type="GO" id="GO:0005948">
    <property type="term" value="C:acetolactate synthase complex"/>
    <property type="evidence" value="ECO:0007669"/>
    <property type="project" value="TreeGrafter"/>
</dbReference>
<dbReference type="InterPro" id="IPR011766">
    <property type="entry name" value="TPP_enzyme_TPP-bd"/>
</dbReference>
<dbReference type="GO" id="GO:0000287">
    <property type="term" value="F:magnesium ion binding"/>
    <property type="evidence" value="ECO:0007669"/>
    <property type="project" value="InterPro"/>
</dbReference>
<sequence length="563" mass="61153">MSVTSNLIRHGGKILVDQLKIQGCSRVFLVPGESYLPVLDGLHDANDIDVIVCRQEGGAAIMAEAHGKLTNDVGVCMVTRGPGATNASCGVHIAHQDSTPMILFIGQVDSSMTDREAFQEVDYRQMFGPLAKWVAEINDIERIPEYISRAYHVAKSGRPGPVVLALPENVLFNTAAVADAKIAVNVEAKATIEDSNSMLALLNKAERPIVIVGGGGWTAQASNDLVTFTEKTGVPVATSFRCQDYIDNSHSHYIGDVGIGVNPKLAESIKTADLIVLIGSRMGEMTSSGYTLLDIPNPTQKLIHVFSDSDELGSVYRPDLAINASQKSLLNLLSGMSLEFNTQWESWRKQLREDYEAFHQPVLTVPGNANFSIIVSELSKQLPSNAIITNGAGNYCAFVHRFYSYKDYRTQLAPTSGSMGYGLPAAVAAKLEKPDVPVVCFAGDGCFLMHGQELATAAQYNAAIIVVVINNGMYGTIRMHQERSYPERRVGTDLQNPDFVALAKAYGGYAELVEHTNDFEAAFERAKKQQCFSLIELKVDPEALTANASLSKIIKDSIEKLSN</sequence>
<comment type="caution">
    <text evidence="7">The sequence shown here is derived from an EMBL/GenBank/DDBJ whole genome shotgun (WGS) entry which is preliminary data.</text>
</comment>
<dbReference type="Gene3D" id="3.40.50.1220">
    <property type="entry name" value="TPP-binding domain"/>
    <property type="match status" value="1"/>
</dbReference>
<accession>X7E8U3</accession>
<name>X7E8U3_9GAMM</name>
<dbReference type="Proteomes" id="UP000054058">
    <property type="component" value="Unassembled WGS sequence"/>
</dbReference>
<comment type="similarity">
    <text evidence="1 3">Belongs to the TPP enzyme family.</text>
</comment>
<dbReference type="Pfam" id="PF02775">
    <property type="entry name" value="TPP_enzyme_C"/>
    <property type="match status" value="1"/>
</dbReference>
<dbReference type="OrthoDB" id="9785953at2"/>
<evidence type="ECO:0000313" key="8">
    <source>
        <dbReference type="Proteomes" id="UP000054058"/>
    </source>
</evidence>
<protein>
    <submittedName>
        <fullName evidence="7">Thiamine pyrophosphate protein</fullName>
    </submittedName>
</protein>
<dbReference type="STRING" id="1122207.MUS1_01850"/>
<dbReference type="PANTHER" id="PTHR18968:SF120">
    <property type="entry name" value="ACETOLACTATE SYNTHASE LARGE SUBUNIT"/>
    <property type="match status" value="1"/>
</dbReference>
<dbReference type="PATRIC" id="fig|1122207.3.peg.383"/>
<dbReference type="InterPro" id="IPR012000">
    <property type="entry name" value="Thiamin_PyroP_enz_cen_dom"/>
</dbReference>
<evidence type="ECO:0000259" key="4">
    <source>
        <dbReference type="Pfam" id="PF00205"/>
    </source>
</evidence>
<keyword evidence="2 3" id="KW-0786">Thiamine pyrophosphate</keyword>
<dbReference type="Pfam" id="PF02776">
    <property type="entry name" value="TPP_enzyme_N"/>
    <property type="match status" value="1"/>
</dbReference>
<dbReference type="SUPFAM" id="SSF52518">
    <property type="entry name" value="Thiamin diphosphate-binding fold (THDP-binding)"/>
    <property type="match status" value="2"/>
</dbReference>
<proteinExistence type="inferred from homology"/>
<feature type="domain" description="Thiamine pyrophosphate enzyme N-terminal TPP-binding" evidence="6">
    <location>
        <begin position="10"/>
        <end position="125"/>
    </location>
</feature>
<dbReference type="InterPro" id="IPR012001">
    <property type="entry name" value="Thiamin_PyroP_enz_TPP-bd_dom"/>
</dbReference>
<dbReference type="GO" id="GO:0050660">
    <property type="term" value="F:flavin adenine dinucleotide binding"/>
    <property type="evidence" value="ECO:0007669"/>
    <property type="project" value="TreeGrafter"/>
</dbReference>
<feature type="domain" description="Thiamine pyrophosphate enzyme TPP-binding" evidence="5">
    <location>
        <begin position="391"/>
        <end position="536"/>
    </location>
</feature>
<dbReference type="EMBL" id="JAMB01000001">
    <property type="protein sequence ID" value="ETX12362.1"/>
    <property type="molecule type" value="Genomic_DNA"/>
</dbReference>
<evidence type="ECO:0000259" key="5">
    <source>
        <dbReference type="Pfam" id="PF02775"/>
    </source>
</evidence>
<dbReference type="NCBIfam" id="NF006052">
    <property type="entry name" value="PRK08199.1"/>
    <property type="match status" value="1"/>
</dbReference>
<dbReference type="SUPFAM" id="SSF52467">
    <property type="entry name" value="DHS-like NAD/FAD-binding domain"/>
    <property type="match status" value="1"/>
</dbReference>
<dbReference type="RefSeq" id="WP_036158259.1">
    <property type="nucleotide sequence ID" value="NZ_JAMB01000001.1"/>
</dbReference>
<dbReference type="FunFam" id="3.40.50.970:FF:000007">
    <property type="entry name" value="Acetolactate synthase"/>
    <property type="match status" value="1"/>
</dbReference>